<proteinExistence type="predicted"/>
<gene>
    <name evidence="1" type="ORF">IX84_25660</name>
</gene>
<dbReference type="AlphaFoldDB" id="A0A098S1I7"/>
<accession>A0A098S1I7</accession>
<dbReference type="Proteomes" id="UP000029736">
    <property type="component" value="Unassembled WGS sequence"/>
</dbReference>
<keyword evidence="2" id="KW-1185">Reference proteome</keyword>
<evidence type="ECO:0000313" key="2">
    <source>
        <dbReference type="Proteomes" id="UP000029736"/>
    </source>
</evidence>
<protein>
    <submittedName>
        <fullName evidence="1">Uncharacterized protein</fullName>
    </submittedName>
</protein>
<dbReference type="EMBL" id="JPOS01000083">
    <property type="protein sequence ID" value="KGE85985.1"/>
    <property type="molecule type" value="Genomic_DNA"/>
</dbReference>
<name>A0A098S1I7_9BACT</name>
<organism evidence="1 2">
    <name type="scientific">Phaeodactylibacter xiamenensis</name>
    <dbReference type="NCBI Taxonomy" id="1524460"/>
    <lineage>
        <taxon>Bacteria</taxon>
        <taxon>Pseudomonadati</taxon>
        <taxon>Bacteroidota</taxon>
        <taxon>Saprospiria</taxon>
        <taxon>Saprospirales</taxon>
        <taxon>Haliscomenobacteraceae</taxon>
        <taxon>Phaeodactylibacter</taxon>
    </lineage>
</organism>
<comment type="caution">
    <text evidence="1">The sequence shown here is derived from an EMBL/GenBank/DDBJ whole genome shotgun (WGS) entry which is preliminary data.</text>
</comment>
<sequence>MLFFGSNKVGERILVLERSAYNFVRKPNGKQEALAPAASQLSRGFRKSTDPGVRLQQIF</sequence>
<reference evidence="1 2" key="1">
    <citation type="journal article" date="2014" name="Int. J. Syst. Evol. Microbiol.">
        <title>Phaeodactylibacter xiamenensis gen. nov., sp. nov., a member of the family Saprospiraceae isolated from the marine alga Phaeodactylum tricornutum.</title>
        <authorList>
            <person name="Chen Z.Jr."/>
            <person name="Lei X."/>
            <person name="Lai Q."/>
            <person name="Li Y."/>
            <person name="Zhang B."/>
            <person name="Zhang J."/>
            <person name="Zhang H."/>
            <person name="Yang L."/>
            <person name="Zheng W."/>
            <person name="Tian Y."/>
            <person name="Yu Z."/>
            <person name="Xu H.Jr."/>
            <person name="Zheng T."/>
        </authorList>
    </citation>
    <scope>NUCLEOTIDE SEQUENCE [LARGE SCALE GENOMIC DNA]</scope>
    <source>
        <strain evidence="1 2">KD52</strain>
    </source>
</reference>
<evidence type="ECO:0000313" key="1">
    <source>
        <dbReference type="EMBL" id="KGE85985.1"/>
    </source>
</evidence>